<reference evidence="3" key="2">
    <citation type="submission" date="2020-09" db="EMBL/GenBank/DDBJ databases">
        <authorList>
            <person name="Sun Q."/>
            <person name="Ohkuma M."/>
        </authorList>
    </citation>
    <scope>NUCLEOTIDE SEQUENCE</scope>
    <source>
        <strain evidence="3">JCM 4834</strain>
    </source>
</reference>
<gene>
    <name evidence="3" type="ORF">GCM10010371_58550</name>
</gene>
<evidence type="ECO:0000259" key="2">
    <source>
        <dbReference type="Pfam" id="PF06826"/>
    </source>
</evidence>
<protein>
    <recommendedName>
        <fullName evidence="2">YidE/YbjL duplication domain-containing protein</fullName>
    </recommendedName>
</protein>
<sequence>MQRLPLPVLLGALAGAQTTTAALGALTERARSQIPALGTTVPYALGNVPLTMRGPVIVLLRR</sequence>
<evidence type="ECO:0000313" key="3">
    <source>
        <dbReference type="EMBL" id="GGZ90972.1"/>
    </source>
</evidence>
<dbReference type="InterPro" id="IPR006512">
    <property type="entry name" value="YidE_YbjL"/>
</dbReference>
<feature type="signal peptide" evidence="1">
    <location>
        <begin position="1"/>
        <end position="21"/>
    </location>
</feature>
<reference evidence="3" key="1">
    <citation type="journal article" date="2014" name="Int. J. Syst. Evol. Microbiol.">
        <title>Complete genome sequence of Corynebacterium casei LMG S-19264T (=DSM 44701T), isolated from a smear-ripened cheese.</title>
        <authorList>
            <consortium name="US DOE Joint Genome Institute (JGI-PGF)"/>
            <person name="Walter F."/>
            <person name="Albersmeier A."/>
            <person name="Kalinowski J."/>
            <person name="Ruckert C."/>
        </authorList>
    </citation>
    <scope>NUCLEOTIDE SEQUENCE</scope>
    <source>
        <strain evidence="3">JCM 4834</strain>
    </source>
</reference>
<name>A0A918R992_9ACTN</name>
<feature type="chain" id="PRO_5038358827" description="YidE/YbjL duplication domain-containing protein" evidence="1">
    <location>
        <begin position="22"/>
        <end position="62"/>
    </location>
</feature>
<feature type="domain" description="YidE/YbjL duplication" evidence="2">
    <location>
        <begin position="3"/>
        <end position="58"/>
    </location>
</feature>
<evidence type="ECO:0000313" key="4">
    <source>
        <dbReference type="Proteomes" id="UP000634660"/>
    </source>
</evidence>
<dbReference type="Proteomes" id="UP000634660">
    <property type="component" value="Unassembled WGS sequence"/>
</dbReference>
<comment type="caution">
    <text evidence="3">The sequence shown here is derived from an EMBL/GenBank/DDBJ whole genome shotgun (WGS) entry which is preliminary data.</text>
</comment>
<organism evidence="3 4">
    <name type="scientific">Streptomyces subrutilus</name>
    <dbReference type="NCBI Taxonomy" id="36818"/>
    <lineage>
        <taxon>Bacteria</taxon>
        <taxon>Bacillati</taxon>
        <taxon>Actinomycetota</taxon>
        <taxon>Actinomycetes</taxon>
        <taxon>Kitasatosporales</taxon>
        <taxon>Streptomycetaceae</taxon>
        <taxon>Streptomyces</taxon>
    </lineage>
</organism>
<dbReference type="Pfam" id="PF06826">
    <property type="entry name" value="Asp-Al_Ex"/>
    <property type="match status" value="1"/>
</dbReference>
<dbReference type="EMBL" id="BMVX01000030">
    <property type="protein sequence ID" value="GGZ90972.1"/>
    <property type="molecule type" value="Genomic_DNA"/>
</dbReference>
<evidence type="ECO:0000256" key="1">
    <source>
        <dbReference type="SAM" id="SignalP"/>
    </source>
</evidence>
<keyword evidence="1" id="KW-0732">Signal</keyword>
<dbReference type="AlphaFoldDB" id="A0A918R992"/>
<proteinExistence type="predicted"/>
<accession>A0A918R992</accession>